<feature type="chain" id="PRO_5009106640" evidence="4">
    <location>
        <begin position="27"/>
        <end position="305"/>
    </location>
</feature>
<feature type="signal peptide" evidence="4">
    <location>
        <begin position="1"/>
        <end position="26"/>
    </location>
</feature>
<protein>
    <submittedName>
        <fullName evidence="5">ABC transporter substrate-binding protein</fullName>
    </submittedName>
</protein>
<keyword evidence="3 4" id="KW-0732">Signal</keyword>
<dbReference type="PANTHER" id="PTHR42953">
    <property type="entry name" value="HIGH-AFFINITY ZINC UPTAKE SYSTEM PROTEIN ZNUA-RELATED"/>
    <property type="match status" value="1"/>
</dbReference>
<comment type="similarity">
    <text evidence="1">Belongs to the bacterial solute-binding protein 9 family.</text>
</comment>
<evidence type="ECO:0000313" key="6">
    <source>
        <dbReference type="Proteomes" id="UP000095185"/>
    </source>
</evidence>
<dbReference type="InterPro" id="IPR050492">
    <property type="entry name" value="Bact_metal-bind_prot9"/>
</dbReference>
<evidence type="ECO:0000256" key="4">
    <source>
        <dbReference type="SAM" id="SignalP"/>
    </source>
</evidence>
<accession>A0A1D8D8X8</accession>
<gene>
    <name evidence="5" type="ORF">BIU88_11740</name>
</gene>
<dbReference type="GO" id="GO:0030001">
    <property type="term" value="P:metal ion transport"/>
    <property type="evidence" value="ECO:0007669"/>
    <property type="project" value="InterPro"/>
</dbReference>
<evidence type="ECO:0000313" key="5">
    <source>
        <dbReference type="EMBL" id="AOS84748.1"/>
    </source>
</evidence>
<proteinExistence type="inferred from homology"/>
<dbReference type="CDD" id="cd01018">
    <property type="entry name" value="ZntC"/>
    <property type="match status" value="1"/>
</dbReference>
<evidence type="ECO:0000256" key="1">
    <source>
        <dbReference type="ARBA" id="ARBA00011028"/>
    </source>
</evidence>
<dbReference type="Proteomes" id="UP000095185">
    <property type="component" value="Chromosome"/>
</dbReference>
<dbReference type="InterPro" id="IPR006127">
    <property type="entry name" value="ZnuA-like"/>
</dbReference>
<dbReference type="Gene3D" id="3.40.50.1980">
    <property type="entry name" value="Nitrogenase molybdenum iron protein domain"/>
    <property type="match status" value="2"/>
</dbReference>
<dbReference type="SUPFAM" id="SSF53807">
    <property type="entry name" value="Helical backbone' metal receptor"/>
    <property type="match status" value="1"/>
</dbReference>
<dbReference type="STRING" id="274537.BIU88_11740"/>
<dbReference type="GO" id="GO:0046872">
    <property type="term" value="F:metal ion binding"/>
    <property type="evidence" value="ECO:0007669"/>
    <property type="project" value="InterPro"/>
</dbReference>
<evidence type="ECO:0000256" key="2">
    <source>
        <dbReference type="ARBA" id="ARBA00022448"/>
    </source>
</evidence>
<dbReference type="AlphaFoldDB" id="A0A1D8D8X8"/>
<reference evidence="5" key="1">
    <citation type="submission" date="2016-09" db="EMBL/GenBank/DDBJ databases">
        <title>Genome sequence of Chlorobaculum limnaeum.</title>
        <authorList>
            <person name="Liu Z."/>
            <person name="Tank M."/>
            <person name="Bryant D.A."/>
        </authorList>
    </citation>
    <scope>NUCLEOTIDE SEQUENCE [LARGE SCALE GENOMIC DNA]</scope>
    <source>
        <strain evidence="5">DSM 1677</strain>
    </source>
</reference>
<sequence>MNHAFCSARILALLLLLCAVLLPGCAARQPQSGKIQVIASIEPLAWFAERIGGERVAVSVMVPSGGNPHTYEPTPQQMAEVSRSALFVKAGSGVEFELDWMDRLLALNRKIAVCNASAGVTLLPMGEEEHKHESETGEHRHEHGHFDPHFWLSPANARLIAVNVERSLAAVDPAGKAYFAANAAVLDKELQALDGEIRWQLKGVKSRRFLVFHPAWGYFAHEYGLEQIAAEEEGKTLTPRQMERVIRQARSAGIRVVFVAPQFSSAQADAIARDIGGQSVTVDPLARDYAENLRKAATAFARSMQ</sequence>
<keyword evidence="2" id="KW-0813">Transport</keyword>
<keyword evidence="6" id="KW-1185">Reference proteome</keyword>
<organism evidence="5 6">
    <name type="scientific">Chlorobaculum limnaeum</name>
    <dbReference type="NCBI Taxonomy" id="274537"/>
    <lineage>
        <taxon>Bacteria</taxon>
        <taxon>Pseudomonadati</taxon>
        <taxon>Chlorobiota</taxon>
        <taxon>Chlorobiia</taxon>
        <taxon>Chlorobiales</taxon>
        <taxon>Chlorobiaceae</taxon>
        <taxon>Chlorobaculum</taxon>
    </lineage>
</organism>
<dbReference type="Pfam" id="PF01297">
    <property type="entry name" value="ZnuA"/>
    <property type="match status" value="1"/>
</dbReference>
<name>A0A1D8D8X8_CHLLM</name>
<dbReference type="EMBL" id="CP017305">
    <property type="protein sequence ID" value="AOS84748.1"/>
    <property type="molecule type" value="Genomic_DNA"/>
</dbReference>
<dbReference type="KEGG" id="clz:BIU88_11740"/>
<dbReference type="PANTHER" id="PTHR42953:SF3">
    <property type="entry name" value="HIGH-AFFINITY ZINC UPTAKE SYSTEM PROTEIN ZNUA"/>
    <property type="match status" value="1"/>
</dbReference>
<evidence type="ECO:0000256" key="3">
    <source>
        <dbReference type="ARBA" id="ARBA00022729"/>
    </source>
</evidence>